<organism evidence="1 2">
    <name type="scientific">Salvia divinorum</name>
    <name type="common">Maria pastora</name>
    <name type="synonym">Diviner's sage</name>
    <dbReference type="NCBI Taxonomy" id="28513"/>
    <lineage>
        <taxon>Eukaryota</taxon>
        <taxon>Viridiplantae</taxon>
        <taxon>Streptophyta</taxon>
        <taxon>Embryophyta</taxon>
        <taxon>Tracheophyta</taxon>
        <taxon>Spermatophyta</taxon>
        <taxon>Magnoliopsida</taxon>
        <taxon>eudicotyledons</taxon>
        <taxon>Gunneridae</taxon>
        <taxon>Pentapetalae</taxon>
        <taxon>asterids</taxon>
        <taxon>lamiids</taxon>
        <taxon>Lamiales</taxon>
        <taxon>Lamiaceae</taxon>
        <taxon>Nepetoideae</taxon>
        <taxon>Mentheae</taxon>
        <taxon>Salviinae</taxon>
        <taxon>Salvia</taxon>
        <taxon>Salvia subgen. Calosphace</taxon>
    </lineage>
</organism>
<reference evidence="1 2" key="1">
    <citation type="submission" date="2024-06" db="EMBL/GenBank/DDBJ databases">
        <title>A chromosome level genome sequence of Diviner's sage (Salvia divinorum).</title>
        <authorList>
            <person name="Ford S.A."/>
            <person name="Ro D.-K."/>
            <person name="Ness R.W."/>
            <person name="Phillips M.A."/>
        </authorList>
    </citation>
    <scope>NUCLEOTIDE SEQUENCE [LARGE SCALE GENOMIC DNA]</scope>
    <source>
        <strain evidence="1">SAF-2024a</strain>
        <tissue evidence="1">Leaf</tissue>
    </source>
</reference>
<keyword evidence="2" id="KW-1185">Reference proteome</keyword>
<gene>
    <name evidence="1" type="ORF">AAHA92_02863</name>
</gene>
<dbReference type="AlphaFoldDB" id="A0ABD1IGA5"/>
<accession>A0ABD1IGA5</accession>
<comment type="caution">
    <text evidence="1">The sequence shown here is derived from an EMBL/GenBank/DDBJ whole genome shotgun (WGS) entry which is preliminary data.</text>
</comment>
<dbReference type="Proteomes" id="UP001567538">
    <property type="component" value="Unassembled WGS sequence"/>
</dbReference>
<protein>
    <submittedName>
        <fullName evidence="1">Uncharacterized protein</fullName>
    </submittedName>
</protein>
<evidence type="ECO:0000313" key="2">
    <source>
        <dbReference type="Proteomes" id="UP001567538"/>
    </source>
</evidence>
<name>A0ABD1IGA5_SALDI</name>
<evidence type="ECO:0000313" key="1">
    <source>
        <dbReference type="EMBL" id="KAL1567377.1"/>
    </source>
</evidence>
<proteinExistence type="predicted"/>
<dbReference type="EMBL" id="JBEAFC010000002">
    <property type="protein sequence ID" value="KAL1567377.1"/>
    <property type="molecule type" value="Genomic_DNA"/>
</dbReference>
<sequence length="69" mass="7907">MTRQRHVSDRCNWNFRANGLRDEDEGAFAIAQALKPNEDVRLTLLNLMNIFLTKLGQSAITDASDHYSR</sequence>